<dbReference type="PRINTS" id="PR00368">
    <property type="entry name" value="FADPNR"/>
</dbReference>
<comment type="caution">
    <text evidence="1">The sequence shown here is derived from an EMBL/GenBank/DDBJ whole genome shotgun (WGS) entry which is preliminary data.</text>
</comment>
<accession>A0ABR8SQR3</accession>
<keyword evidence="2" id="KW-1185">Reference proteome</keyword>
<protein>
    <submittedName>
        <fullName evidence="1">SidA/IucD/PvdA family monooxygenase</fullName>
    </submittedName>
</protein>
<dbReference type="RefSeq" id="WP_191755047.1">
    <property type="nucleotide sequence ID" value="NZ_JACSQM010000009.1"/>
</dbReference>
<reference evidence="1 2" key="1">
    <citation type="submission" date="2020-08" db="EMBL/GenBank/DDBJ databases">
        <title>A Genomic Blueprint of the Chicken Gut Microbiome.</title>
        <authorList>
            <person name="Gilroy R."/>
            <person name="Ravi A."/>
            <person name="Getino M."/>
            <person name="Pursley I."/>
            <person name="Horton D.L."/>
            <person name="Alikhan N.-F."/>
            <person name="Baker D."/>
            <person name="Gharbi K."/>
            <person name="Hall N."/>
            <person name="Watson M."/>
            <person name="Adriaenssens E.M."/>
            <person name="Foster-Nyarko E."/>
            <person name="Jarju S."/>
            <person name="Secka A."/>
            <person name="Antonio M."/>
            <person name="Oren A."/>
            <person name="Chaudhuri R."/>
            <person name="La Ragione R.M."/>
            <person name="Hildebrand F."/>
            <person name="Pallen M.J."/>
        </authorList>
    </citation>
    <scope>NUCLEOTIDE SEQUENCE [LARGE SCALE GENOMIC DNA]</scope>
    <source>
        <strain evidence="1 2">Sa2CUA10</strain>
    </source>
</reference>
<evidence type="ECO:0000313" key="2">
    <source>
        <dbReference type="Proteomes" id="UP000603641"/>
    </source>
</evidence>
<evidence type="ECO:0000313" key="1">
    <source>
        <dbReference type="EMBL" id="MBD7965825.1"/>
    </source>
</evidence>
<dbReference type="InterPro" id="IPR036188">
    <property type="entry name" value="FAD/NAD-bd_sf"/>
</dbReference>
<dbReference type="SUPFAM" id="SSF51905">
    <property type="entry name" value="FAD/NAD(P)-binding domain"/>
    <property type="match status" value="1"/>
</dbReference>
<dbReference type="Pfam" id="PF13738">
    <property type="entry name" value="Pyr_redox_3"/>
    <property type="match status" value="1"/>
</dbReference>
<dbReference type="Gene3D" id="3.50.50.60">
    <property type="entry name" value="FAD/NAD(P)-binding domain"/>
    <property type="match status" value="1"/>
</dbReference>
<organism evidence="1 2">
    <name type="scientific">Fictibacillus norfolkensis</name>
    <dbReference type="NCBI Taxonomy" id="2762233"/>
    <lineage>
        <taxon>Bacteria</taxon>
        <taxon>Bacillati</taxon>
        <taxon>Bacillota</taxon>
        <taxon>Bacilli</taxon>
        <taxon>Bacillales</taxon>
        <taxon>Fictibacillaceae</taxon>
        <taxon>Fictibacillus</taxon>
    </lineage>
</organism>
<name>A0ABR8SQR3_9BACL</name>
<dbReference type="PANTHER" id="PTHR38663">
    <property type="match status" value="1"/>
</dbReference>
<proteinExistence type="predicted"/>
<dbReference type="EMBL" id="JACSQM010000009">
    <property type="protein sequence ID" value="MBD7965825.1"/>
    <property type="molecule type" value="Genomic_DNA"/>
</dbReference>
<keyword evidence="1" id="KW-0503">Monooxygenase</keyword>
<dbReference type="Proteomes" id="UP000603641">
    <property type="component" value="Unassembled WGS sequence"/>
</dbReference>
<keyword evidence="1" id="KW-0560">Oxidoreductase</keyword>
<dbReference type="GO" id="GO:0004497">
    <property type="term" value="F:monooxygenase activity"/>
    <property type="evidence" value="ECO:0007669"/>
    <property type="project" value="UniProtKB-KW"/>
</dbReference>
<dbReference type="PANTHER" id="PTHR38663:SF1">
    <property type="entry name" value="L-ORNITHINE N(5)-MONOOXYGENASE"/>
    <property type="match status" value="1"/>
</dbReference>
<gene>
    <name evidence="1" type="ORF">H9648_17320</name>
</gene>
<sequence>MKKMIIVGGGIQGCTLAIHLLKTKKLDNHELLIIDKNNKPLNNWRECTDLISMPFLRSPSVHHLDVNPFSLEKFSKKEGYHKVSHFYGYYDRPSLEMFNEHCGTLIRDLDIESCWKQASVTGIEKKQAYWTVQTEKGEVVEAENLVLAMGLREHPFWPKWAEDANSSGAQVHHIFQKEMPDLDSCSAPVSIIGGGISAAHLALSLAEKYEGNVSLIYRKDLEVHTFDSDPGWQGPMFMDKFNQIKDYSVRRKSIVEARHKGSVTKELYLGLKSAEKNGKIKLLKEEVESYCTSCNELVFQSGERYEAKTVLLATGFHSTPPGIHWLKNVIQHENLKCAKCGYPIVSPETLEWDQGLFVMGPLAELEIGPVSRNIAGARRATERIVRAI</sequence>